<reference evidence="2 3" key="1">
    <citation type="journal article" date="2018" name="Nat. Ecol. Evol.">
        <title>Pezizomycetes genomes reveal the molecular basis of ectomycorrhizal truffle lifestyle.</title>
        <authorList>
            <person name="Murat C."/>
            <person name="Payen T."/>
            <person name="Noel B."/>
            <person name="Kuo A."/>
            <person name="Morin E."/>
            <person name="Chen J."/>
            <person name="Kohler A."/>
            <person name="Krizsan K."/>
            <person name="Balestrini R."/>
            <person name="Da Silva C."/>
            <person name="Montanini B."/>
            <person name="Hainaut M."/>
            <person name="Levati E."/>
            <person name="Barry K.W."/>
            <person name="Belfiori B."/>
            <person name="Cichocki N."/>
            <person name="Clum A."/>
            <person name="Dockter R.B."/>
            <person name="Fauchery L."/>
            <person name="Guy J."/>
            <person name="Iotti M."/>
            <person name="Le Tacon F."/>
            <person name="Lindquist E.A."/>
            <person name="Lipzen A."/>
            <person name="Malagnac F."/>
            <person name="Mello A."/>
            <person name="Molinier V."/>
            <person name="Miyauchi S."/>
            <person name="Poulain J."/>
            <person name="Riccioni C."/>
            <person name="Rubini A."/>
            <person name="Sitrit Y."/>
            <person name="Splivallo R."/>
            <person name="Traeger S."/>
            <person name="Wang M."/>
            <person name="Zifcakova L."/>
            <person name="Wipf D."/>
            <person name="Zambonelli A."/>
            <person name="Paolocci F."/>
            <person name="Nowrousian M."/>
            <person name="Ottonello S."/>
            <person name="Baldrian P."/>
            <person name="Spatafora J.W."/>
            <person name="Henrissat B."/>
            <person name="Nagy L.G."/>
            <person name="Aury J.M."/>
            <person name="Wincker P."/>
            <person name="Grigoriev I.V."/>
            <person name="Bonfante P."/>
            <person name="Martin F.M."/>
        </authorList>
    </citation>
    <scope>NUCLEOTIDE SEQUENCE [LARGE SCALE GENOMIC DNA]</scope>
    <source>
        <strain evidence="2 3">120613-1</strain>
    </source>
</reference>
<organism evidence="2 3">
    <name type="scientific">Choiromyces venosus 120613-1</name>
    <dbReference type="NCBI Taxonomy" id="1336337"/>
    <lineage>
        <taxon>Eukaryota</taxon>
        <taxon>Fungi</taxon>
        <taxon>Dikarya</taxon>
        <taxon>Ascomycota</taxon>
        <taxon>Pezizomycotina</taxon>
        <taxon>Pezizomycetes</taxon>
        <taxon>Pezizales</taxon>
        <taxon>Tuberaceae</taxon>
        <taxon>Choiromyces</taxon>
    </lineage>
</organism>
<protein>
    <recommendedName>
        <fullName evidence="4">Ankyrin</fullName>
    </recommendedName>
</protein>
<dbReference type="InterPro" id="IPR036770">
    <property type="entry name" value="Ankyrin_rpt-contain_sf"/>
</dbReference>
<gene>
    <name evidence="2" type="ORF">L873DRAFT_1796044</name>
</gene>
<dbReference type="AlphaFoldDB" id="A0A3N4IUB7"/>
<sequence>MPLTHYHFNLEARDFCGETALSLATSEGHSPVVKLLSKYKCSLCHSSDISEVPEHPSPQLLYLLNPSSPPSSPCGSLDTDSDYTPLGMDQPEEHSLPELFDLLEDITPSASPPIDPDTAHSIHGHLWEHYFAPVSVGINILTGI</sequence>
<dbReference type="EMBL" id="ML120571">
    <property type="protein sequence ID" value="RPA89529.1"/>
    <property type="molecule type" value="Genomic_DNA"/>
</dbReference>
<evidence type="ECO:0000256" key="1">
    <source>
        <dbReference type="SAM" id="MobiDB-lite"/>
    </source>
</evidence>
<proteinExistence type="predicted"/>
<accession>A0A3N4IUB7</accession>
<name>A0A3N4IUB7_9PEZI</name>
<dbReference type="Proteomes" id="UP000276215">
    <property type="component" value="Unassembled WGS sequence"/>
</dbReference>
<feature type="region of interest" description="Disordered" evidence="1">
    <location>
        <begin position="67"/>
        <end position="91"/>
    </location>
</feature>
<dbReference type="SUPFAM" id="SSF48403">
    <property type="entry name" value="Ankyrin repeat"/>
    <property type="match status" value="1"/>
</dbReference>
<keyword evidence="3" id="KW-1185">Reference proteome</keyword>
<evidence type="ECO:0008006" key="4">
    <source>
        <dbReference type="Google" id="ProtNLM"/>
    </source>
</evidence>
<evidence type="ECO:0000313" key="2">
    <source>
        <dbReference type="EMBL" id="RPA89529.1"/>
    </source>
</evidence>
<dbReference type="OrthoDB" id="9995210at2759"/>
<evidence type="ECO:0000313" key="3">
    <source>
        <dbReference type="Proteomes" id="UP000276215"/>
    </source>
</evidence>